<comment type="subcellular location">
    <subcellularLocation>
        <location evidence="1">Cell membrane</location>
        <topology evidence="1">Multi-pass membrane protein</topology>
    </subcellularLocation>
</comment>
<name>W9G6J2_9MICO</name>
<protein>
    <submittedName>
        <fullName evidence="9">Membrane protein</fullName>
    </submittedName>
</protein>
<reference evidence="9 10" key="1">
    <citation type="submission" date="2013-08" db="EMBL/GenBank/DDBJ databases">
        <title>Intrasporangium oryzae NRRL B-24470.</title>
        <authorList>
            <person name="Liu H."/>
            <person name="Wang G."/>
        </authorList>
    </citation>
    <scope>NUCLEOTIDE SEQUENCE [LARGE SCALE GENOMIC DNA]</scope>
    <source>
        <strain evidence="9 10">NRRL B-24470</strain>
    </source>
</reference>
<dbReference type="Proteomes" id="UP000019489">
    <property type="component" value="Unassembled WGS sequence"/>
</dbReference>
<dbReference type="InterPro" id="IPR027379">
    <property type="entry name" value="CLS_N"/>
</dbReference>
<evidence type="ECO:0000256" key="4">
    <source>
        <dbReference type="ARBA" id="ARBA00022989"/>
    </source>
</evidence>
<evidence type="ECO:0000256" key="6">
    <source>
        <dbReference type="SAM" id="Phobius"/>
    </source>
</evidence>
<gene>
    <name evidence="9" type="ORF">N865_15735</name>
</gene>
<evidence type="ECO:0000313" key="9">
    <source>
        <dbReference type="EMBL" id="EWT00428.1"/>
    </source>
</evidence>
<dbReference type="InterPro" id="IPR018649">
    <property type="entry name" value="SHOCT"/>
</dbReference>
<keyword evidence="3 6" id="KW-0812">Transmembrane</keyword>
<evidence type="ECO:0000256" key="5">
    <source>
        <dbReference type="ARBA" id="ARBA00023136"/>
    </source>
</evidence>
<evidence type="ECO:0000256" key="2">
    <source>
        <dbReference type="ARBA" id="ARBA00022475"/>
    </source>
</evidence>
<evidence type="ECO:0000259" key="7">
    <source>
        <dbReference type="Pfam" id="PF09851"/>
    </source>
</evidence>
<evidence type="ECO:0000313" key="10">
    <source>
        <dbReference type="Proteomes" id="UP000019489"/>
    </source>
</evidence>
<evidence type="ECO:0000256" key="1">
    <source>
        <dbReference type="ARBA" id="ARBA00004651"/>
    </source>
</evidence>
<accession>W9G6J2</accession>
<feature type="domain" description="SHOCT" evidence="7">
    <location>
        <begin position="102"/>
        <end position="129"/>
    </location>
</feature>
<organism evidence="9 10">
    <name type="scientific">Intrasporangium oryzae NRRL B-24470</name>
    <dbReference type="NCBI Taxonomy" id="1386089"/>
    <lineage>
        <taxon>Bacteria</taxon>
        <taxon>Bacillati</taxon>
        <taxon>Actinomycetota</taxon>
        <taxon>Actinomycetes</taxon>
        <taxon>Micrococcales</taxon>
        <taxon>Intrasporangiaceae</taxon>
        <taxon>Intrasporangium</taxon>
    </lineage>
</organism>
<keyword evidence="2" id="KW-1003">Cell membrane</keyword>
<dbReference type="RefSeq" id="WP_034808402.1">
    <property type="nucleotide sequence ID" value="NZ_AWSA01000043.1"/>
</dbReference>
<evidence type="ECO:0000259" key="8">
    <source>
        <dbReference type="Pfam" id="PF13396"/>
    </source>
</evidence>
<dbReference type="eggNOG" id="ENOG5031Q26">
    <property type="taxonomic scope" value="Bacteria"/>
</dbReference>
<feature type="domain" description="Cardiolipin synthase N-terminal" evidence="8">
    <location>
        <begin position="21"/>
        <end position="63"/>
    </location>
</feature>
<keyword evidence="5 6" id="KW-0472">Membrane</keyword>
<dbReference type="Pfam" id="PF09851">
    <property type="entry name" value="SHOCT"/>
    <property type="match status" value="1"/>
</dbReference>
<keyword evidence="10" id="KW-1185">Reference proteome</keyword>
<dbReference type="AlphaFoldDB" id="W9G6J2"/>
<dbReference type="OrthoDB" id="7596142at2"/>
<dbReference type="STRING" id="1386089.N865_15735"/>
<feature type="transmembrane region" description="Helical" evidence="6">
    <location>
        <begin position="42"/>
        <end position="62"/>
    </location>
</feature>
<keyword evidence="4 6" id="KW-1133">Transmembrane helix</keyword>
<dbReference type="GO" id="GO:0005886">
    <property type="term" value="C:plasma membrane"/>
    <property type="evidence" value="ECO:0007669"/>
    <property type="project" value="UniProtKB-SubCell"/>
</dbReference>
<evidence type="ECO:0000256" key="3">
    <source>
        <dbReference type="ARBA" id="ARBA00022692"/>
    </source>
</evidence>
<feature type="transmembrane region" description="Helical" evidence="6">
    <location>
        <begin position="7"/>
        <end position="27"/>
    </location>
</feature>
<dbReference type="EMBL" id="AWSA01000043">
    <property type="protein sequence ID" value="EWT00428.1"/>
    <property type="molecule type" value="Genomic_DNA"/>
</dbReference>
<sequence length="130" mass="14175">MSFWDIVWFIFIFAAFMAYLMVVFTILGDLFRDDSVSGVMKAVWVILLFVFPFITALVYIIARGKGMNERARQEAVEAKKAQDEYIRSVAAPAAGGGGSPADQIARAKELLDSGAITSDEFAALKAKALG</sequence>
<comment type="caution">
    <text evidence="9">The sequence shown here is derived from an EMBL/GenBank/DDBJ whole genome shotgun (WGS) entry which is preliminary data.</text>
</comment>
<dbReference type="Pfam" id="PF13396">
    <property type="entry name" value="PLDc_N"/>
    <property type="match status" value="1"/>
</dbReference>
<proteinExistence type="predicted"/>